<keyword evidence="2" id="KW-1133">Transmembrane helix</keyword>
<sequence>MSNLQGAAQSINEGYNTSGRKDRKMRKADDEVVNMHVGALGNGAHSQAIPREMSGWDVYNNEAKKVDTELVNDWRDSLNSLLLFAAIFAAVLTAFIIESKKMLEQDFTGVMVDVMIFYTNSVANGTHNPYSKPEYQVEPSAITVNCLFFASLSTSLVAALASVVALQWVADYDAAITRGGSSPEDRAKRRQFRYAGVVSWKMSEVIAAIPLLLYCSVVLFFGGLILWMWTVHYMVGAVVIGGAVIAGLFYGISTFLAVVFVSAPFRTPLSRWIYSLIHLFVSLLYQLSNSVRAQSISVWLQSWLQIHAIARKREDREVNRRDDMGIKALVWLANQLSISPDSYRQLLLLVGELPKLKREHFLYHGFKDAPWYMIFDLLGWHNLKTGHDADISQDEMYAVSILVQCYKIPQIYEIIRPTESMVYIADDENEQYWSQCCNNAVGQWSPSTHAAAPNSTFLLLRDVPLPSNNHPREVELAIRLSRWRNIGMRIPRPDPAVANRGIDSSSSSLRSPPASPPVLPIGSSLESSLEIIQPFFKEGDLPSWQSKDNGGLYVDVVERLVSLASKDKVHIPPGFLDLLRLKFESIIMGNDAMDNMSCLHMPLRYKEALYSTSLGQSDDLHITFTLLLAKNLKLFTGAEKIRRMKELIIMLWAQHGDLYSEITDETHGLDAFFDAHKLILMKWIDRIYDTRNLHEILHHLAVAQAEEQEFGSLWGIIPPHRDVDPRLVEVLSAFDRFIERGVTPDEHSTLVTLICQDLELSAPEVFEDYFSPNVLDSLRYVRDPCLKFLALFTAGLDTHLVAYNTDITTLRKSWARIATHTLRHHLPKSEYVLRHHASVWPAMVRDENSRSRAVLRNPEALAHLRRLFEYHVPCQEHHDGEAHVLLHIFEHIPTFYVWFDTPTTMDIPVKGRGMNALLVTLMAPKELLQSPEDVLHSHMDRRLLPQVLALLEDARISQFISLALISDMCMLILEADTLIYPEEIAGIVFCTRQALALPHEHRVVGIAPRLLDRIGIMEAKMHEHGGRSTEERAIAAAEAKMIRHTLLSHVACMRVQGLRSSFALSCAQSREPCSPAVGWLSPFVD</sequence>
<evidence type="ECO:0000313" key="5">
    <source>
        <dbReference type="Proteomes" id="UP000054097"/>
    </source>
</evidence>
<dbReference type="InterPro" id="IPR045338">
    <property type="entry name" value="DUF6535"/>
</dbReference>
<reference evidence="5" key="2">
    <citation type="submission" date="2015-01" db="EMBL/GenBank/DDBJ databases">
        <title>Evolutionary Origins and Diversification of the Mycorrhizal Mutualists.</title>
        <authorList>
            <consortium name="DOE Joint Genome Institute"/>
            <consortium name="Mycorrhizal Genomics Consortium"/>
            <person name="Kohler A."/>
            <person name="Kuo A."/>
            <person name="Nagy L.G."/>
            <person name="Floudas D."/>
            <person name="Copeland A."/>
            <person name="Barry K.W."/>
            <person name="Cichocki N."/>
            <person name="Veneault-Fourrey C."/>
            <person name="LaButti K."/>
            <person name="Lindquist E.A."/>
            <person name="Lipzen A."/>
            <person name="Lundell T."/>
            <person name="Morin E."/>
            <person name="Murat C."/>
            <person name="Riley R."/>
            <person name="Ohm R."/>
            <person name="Sun H."/>
            <person name="Tunlid A."/>
            <person name="Henrissat B."/>
            <person name="Grigoriev I.V."/>
            <person name="Hibbett D.S."/>
            <person name="Martin F."/>
        </authorList>
    </citation>
    <scope>NUCLEOTIDE SEQUENCE [LARGE SCALE GENOMIC DNA]</scope>
    <source>
        <strain evidence="5">MAFF 305830</strain>
    </source>
</reference>
<dbReference type="AlphaFoldDB" id="A0A0C3BEF7"/>
<evidence type="ECO:0000313" key="4">
    <source>
        <dbReference type="EMBL" id="KIM29851.1"/>
    </source>
</evidence>
<feature type="region of interest" description="Disordered" evidence="1">
    <location>
        <begin position="1"/>
        <end position="27"/>
    </location>
</feature>
<name>A0A0C3BEF7_SERVB</name>
<feature type="transmembrane region" description="Helical" evidence="2">
    <location>
        <begin position="211"/>
        <end position="229"/>
    </location>
</feature>
<keyword evidence="2" id="KW-0812">Transmembrane</keyword>
<dbReference type="HOGENOM" id="CLU_010871_0_0_1"/>
<evidence type="ECO:0000259" key="3">
    <source>
        <dbReference type="Pfam" id="PF20153"/>
    </source>
</evidence>
<feature type="domain" description="DUF6535" evidence="3">
    <location>
        <begin position="56"/>
        <end position="230"/>
    </location>
</feature>
<feature type="region of interest" description="Disordered" evidence="1">
    <location>
        <begin position="494"/>
        <end position="517"/>
    </location>
</feature>
<dbReference type="Proteomes" id="UP000054097">
    <property type="component" value="Unassembled WGS sequence"/>
</dbReference>
<evidence type="ECO:0000256" key="1">
    <source>
        <dbReference type="SAM" id="MobiDB-lite"/>
    </source>
</evidence>
<gene>
    <name evidence="4" type="ORF">M408DRAFT_22720</name>
</gene>
<feature type="transmembrane region" description="Helical" evidence="2">
    <location>
        <begin position="109"/>
        <end position="127"/>
    </location>
</feature>
<keyword evidence="5" id="KW-1185">Reference proteome</keyword>
<organism evidence="4 5">
    <name type="scientific">Serendipita vermifera MAFF 305830</name>
    <dbReference type="NCBI Taxonomy" id="933852"/>
    <lineage>
        <taxon>Eukaryota</taxon>
        <taxon>Fungi</taxon>
        <taxon>Dikarya</taxon>
        <taxon>Basidiomycota</taxon>
        <taxon>Agaricomycotina</taxon>
        <taxon>Agaricomycetes</taxon>
        <taxon>Sebacinales</taxon>
        <taxon>Serendipitaceae</taxon>
        <taxon>Serendipita</taxon>
    </lineage>
</organism>
<feature type="transmembrane region" description="Helical" evidence="2">
    <location>
        <begin position="235"/>
        <end position="260"/>
    </location>
</feature>
<evidence type="ECO:0000256" key="2">
    <source>
        <dbReference type="SAM" id="Phobius"/>
    </source>
</evidence>
<dbReference type="EMBL" id="KN824287">
    <property type="protein sequence ID" value="KIM29851.1"/>
    <property type="molecule type" value="Genomic_DNA"/>
</dbReference>
<reference evidence="4 5" key="1">
    <citation type="submission" date="2014-04" db="EMBL/GenBank/DDBJ databases">
        <authorList>
            <consortium name="DOE Joint Genome Institute"/>
            <person name="Kuo A."/>
            <person name="Zuccaro A."/>
            <person name="Kohler A."/>
            <person name="Nagy L.G."/>
            <person name="Floudas D."/>
            <person name="Copeland A."/>
            <person name="Barry K.W."/>
            <person name="Cichocki N."/>
            <person name="Veneault-Fourrey C."/>
            <person name="LaButti K."/>
            <person name="Lindquist E.A."/>
            <person name="Lipzen A."/>
            <person name="Lundell T."/>
            <person name="Morin E."/>
            <person name="Murat C."/>
            <person name="Sun H."/>
            <person name="Tunlid A."/>
            <person name="Henrissat B."/>
            <person name="Grigoriev I.V."/>
            <person name="Hibbett D.S."/>
            <person name="Martin F."/>
            <person name="Nordberg H.P."/>
            <person name="Cantor M.N."/>
            <person name="Hua S.X."/>
        </authorList>
    </citation>
    <scope>NUCLEOTIDE SEQUENCE [LARGE SCALE GENOMIC DNA]</scope>
    <source>
        <strain evidence="4 5">MAFF 305830</strain>
    </source>
</reference>
<feature type="compositionally biased region" description="Polar residues" evidence="1">
    <location>
        <begin position="1"/>
        <end position="18"/>
    </location>
</feature>
<dbReference type="Pfam" id="PF20153">
    <property type="entry name" value="DUF6535"/>
    <property type="match status" value="1"/>
</dbReference>
<feature type="transmembrane region" description="Helical" evidence="2">
    <location>
        <begin position="78"/>
        <end position="97"/>
    </location>
</feature>
<protein>
    <recommendedName>
        <fullName evidence="3">DUF6535 domain-containing protein</fullName>
    </recommendedName>
</protein>
<accession>A0A0C3BEF7</accession>
<feature type="transmembrane region" description="Helical" evidence="2">
    <location>
        <begin position="147"/>
        <end position="169"/>
    </location>
</feature>
<proteinExistence type="predicted"/>
<keyword evidence="2" id="KW-0472">Membrane</keyword>